<dbReference type="Proteomes" id="UP000320176">
    <property type="component" value="Unassembled WGS sequence"/>
</dbReference>
<dbReference type="PANTHER" id="PTHR35889">
    <property type="entry name" value="CYCLOINULO-OLIGOSACCHARIDE FRUCTANOTRANSFERASE-RELATED"/>
    <property type="match status" value="1"/>
</dbReference>
<protein>
    <submittedName>
        <fullName evidence="4">Planctomycete cytochrome C</fullName>
    </submittedName>
</protein>
<proteinExistence type="predicted"/>
<dbReference type="SUPFAM" id="SSF46626">
    <property type="entry name" value="Cytochrome c"/>
    <property type="match status" value="1"/>
</dbReference>
<dbReference type="AlphaFoldDB" id="A0A5C6B867"/>
<keyword evidence="5" id="KW-1185">Reference proteome</keyword>
<feature type="domain" description="DUF1553" evidence="2">
    <location>
        <begin position="904"/>
        <end position="1193"/>
    </location>
</feature>
<dbReference type="InterPro" id="IPR011429">
    <property type="entry name" value="Cyt_c_Planctomycete-type"/>
</dbReference>
<evidence type="ECO:0000259" key="3">
    <source>
        <dbReference type="Pfam" id="PF07635"/>
    </source>
</evidence>
<dbReference type="GO" id="GO:0020037">
    <property type="term" value="F:heme binding"/>
    <property type="evidence" value="ECO:0007669"/>
    <property type="project" value="InterPro"/>
</dbReference>
<dbReference type="Pfam" id="PF07583">
    <property type="entry name" value="PSCyt2"/>
    <property type="match status" value="1"/>
</dbReference>
<evidence type="ECO:0000259" key="1">
    <source>
        <dbReference type="Pfam" id="PF07583"/>
    </source>
</evidence>
<dbReference type="EMBL" id="SJPN01000001">
    <property type="protein sequence ID" value="TWU08150.1"/>
    <property type="molecule type" value="Genomic_DNA"/>
</dbReference>
<gene>
    <name evidence="4" type="ORF">Pla52n_07320</name>
</gene>
<feature type="domain" description="DUF1549" evidence="1">
    <location>
        <begin position="181"/>
        <end position="386"/>
    </location>
</feature>
<dbReference type="PANTHER" id="PTHR35889:SF3">
    <property type="entry name" value="F-BOX DOMAIN-CONTAINING PROTEIN"/>
    <property type="match status" value="1"/>
</dbReference>
<sequence length="1246" mass="139312">MGFARIPSGTDFWRNPLRQSACFDLPIIPPDQKDCIRMFSRLYLPCVVAILCAVTSIPVSGEESSDSAVDFSRDIRPILSDHCFACHGPDEHERQADLRLDTADGIQSVVSMGNAVDSELIERLLTDDPDVIMPPPKFNKPISDAQRKLLEEWVQSGATFQQHWSFVKPEKAQLPDEAVAPIDYFINRSIRRMGLTANPTADRNTLIRRACLDLTGLPPTQEQLAEFLADESPDAYEKLIDRLLASPAFGQHMGRYWLDLVRYADTHGLHLDNYREMWPYRDWVIDAINDNMPFDEFITTQLAGDLLPDATLAQKIASGYNRLNVTTSEGGSIYEEVFARNVIDRTDAFGTVFLGLTTGCSVCHDHKFDPIAQRDYYSLFAFFNSLDGQALDKNIKDPPPVIQVPSDQQLQLRDEYQTQLQQIRDEMKGPIASVDDAQRRWEESLGKSAGVASRPLKPDTVTSSADIEMEILDDGSFRVKQDAADRDTTTIVASIPSGAWSWLRLDALVDAPDQRVGLSTNGNVVLSEITIEARPSADAAWQPLKIEKAIANIEQSDGPFAVTHAIDGNRDEKTGWAAAGHQSTGPRDASFFVPALSDDPKLQTGDAQIRVALEYQSVHAKHQFRHVLLSLSDSEPAIPDSQRITFGPVHSVGPFPVEAPEPAYSRQFASQEKEFKADEVFSYRDRDYRWQLRGDLAPVKINELPKLAEEASVMIVHQTIDSPEKQNVKLLFGSDDGHVLYLNGKQVAVRRGAHKMQPLQQEYELELNKGSNRLYLKFVQHDGEARYSYAIRSPKAAVPESLKQLAAQPPAERTDVQNAALRRYYREALCAEPDWLALRDHESGLIKAQEKLESEIPTTLVWKETAQPREAKILLRGQYDQPGDVVPRATPTFLPPMPTDAPTDRLGLARWLCSPEHPLTARVAVNRFWQNIFGTALVKTSEDFGSQGEVPSHPGLLDFLAVDFQENGWDVKRLIKSIVMSETYRRTSTVNEHDLRIDPRNRYLARAARRRLDAEVLRDQALAVAGMLNLKHGGPSVKPPQPSGLWYAVGYTRSNTANFIADTDPDKTQRRSVYIFWKRTSAPPQMSTFDAPSRESCTARRERTNTPLQALLLMNETQYLQAAKHLATRTLNSKVPQDASNTVDSNTVDTASVDTASVDTASVDTDDARLRWMFQTVTIRSPSDAERHELRSLLDELLEHYRDDPGSAKSLLAVDDSEVSGDPATHAAWMIVASTLLNMDEVVSTP</sequence>
<evidence type="ECO:0000259" key="2">
    <source>
        <dbReference type="Pfam" id="PF07587"/>
    </source>
</evidence>
<reference evidence="4 5" key="1">
    <citation type="submission" date="2019-02" db="EMBL/GenBank/DDBJ databases">
        <title>Deep-cultivation of Planctomycetes and their phenomic and genomic characterization uncovers novel biology.</title>
        <authorList>
            <person name="Wiegand S."/>
            <person name="Jogler M."/>
            <person name="Boedeker C."/>
            <person name="Pinto D."/>
            <person name="Vollmers J."/>
            <person name="Rivas-Marin E."/>
            <person name="Kohn T."/>
            <person name="Peeters S.H."/>
            <person name="Heuer A."/>
            <person name="Rast P."/>
            <person name="Oberbeckmann S."/>
            <person name="Bunk B."/>
            <person name="Jeske O."/>
            <person name="Meyerdierks A."/>
            <person name="Storesund J.E."/>
            <person name="Kallscheuer N."/>
            <person name="Luecker S."/>
            <person name="Lage O.M."/>
            <person name="Pohl T."/>
            <person name="Merkel B.J."/>
            <person name="Hornburger P."/>
            <person name="Mueller R.-W."/>
            <person name="Bruemmer F."/>
            <person name="Labrenz M."/>
            <person name="Spormann A.M."/>
            <person name="Op Den Camp H."/>
            <person name="Overmann J."/>
            <person name="Amann R."/>
            <person name="Jetten M.S.M."/>
            <person name="Mascher T."/>
            <person name="Medema M.H."/>
            <person name="Devos D.P."/>
            <person name="Kaster A.-K."/>
            <person name="Ovreas L."/>
            <person name="Rohde M."/>
            <person name="Galperin M.Y."/>
            <person name="Jogler C."/>
        </authorList>
    </citation>
    <scope>NUCLEOTIDE SEQUENCE [LARGE SCALE GENOMIC DNA]</scope>
    <source>
        <strain evidence="4 5">Pla52n</strain>
    </source>
</reference>
<evidence type="ECO:0000313" key="4">
    <source>
        <dbReference type="EMBL" id="TWU08150.1"/>
    </source>
</evidence>
<dbReference type="InterPro" id="IPR036909">
    <property type="entry name" value="Cyt_c-like_dom_sf"/>
</dbReference>
<dbReference type="Pfam" id="PF07635">
    <property type="entry name" value="PSCyt1"/>
    <property type="match status" value="1"/>
</dbReference>
<feature type="domain" description="Cytochrome C Planctomycete-type" evidence="3">
    <location>
        <begin position="83"/>
        <end position="136"/>
    </location>
</feature>
<organism evidence="4 5">
    <name type="scientific">Stieleria varia</name>
    <dbReference type="NCBI Taxonomy" id="2528005"/>
    <lineage>
        <taxon>Bacteria</taxon>
        <taxon>Pseudomonadati</taxon>
        <taxon>Planctomycetota</taxon>
        <taxon>Planctomycetia</taxon>
        <taxon>Pirellulales</taxon>
        <taxon>Pirellulaceae</taxon>
        <taxon>Stieleria</taxon>
    </lineage>
</organism>
<evidence type="ECO:0000313" key="5">
    <source>
        <dbReference type="Proteomes" id="UP000320176"/>
    </source>
</evidence>
<comment type="caution">
    <text evidence="4">The sequence shown here is derived from an EMBL/GenBank/DDBJ whole genome shotgun (WGS) entry which is preliminary data.</text>
</comment>
<name>A0A5C6B867_9BACT</name>
<dbReference type="Pfam" id="PF07587">
    <property type="entry name" value="PSD1"/>
    <property type="match status" value="1"/>
</dbReference>
<dbReference type="GO" id="GO:0009055">
    <property type="term" value="F:electron transfer activity"/>
    <property type="evidence" value="ECO:0007669"/>
    <property type="project" value="InterPro"/>
</dbReference>
<dbReference type="InterPro" id="IPR011444">
    <property type="entry name" value="DUF1549"/>
</dbReference>
<accession>A0A5C6B867</accession>
<dbReference type="InterPro" id="IPR022655">
    <property type="entry name" value="DUF1553"/>
</dbReference>